<evidence type="ECO:0008006" key="2">
    <source>
        <dbReference type="Google" id="ProtNLM"/>
    </source>
</evidence>
<evidence type="ECO:0000313" key="1">
    <source>
        <dbReference type="EMBL" id="EKC41687.1"/>
    </source>
</evidence>
<dbReference type="HOGENOM" id="CLU_060012_0_0_1"/>
<sequence length="332" mass="39226">MLFNYNGKFLSTQKHCAAQGNKAMFSISSKMKDLNFNVETQLNVFDTYVKSVLSYGAEIWGFHKGQDVEKVHINFCKKVLGVRKNTCNSAVYYEVGRFPLEIFRKQKIFKYWFKLRNSKNCILKACYEDMVKNNDIWISNIRKELSTLGLADLYQSTMKESVILDIIFNRMCDVFKQKVVNDISNASKCILYKHVVDHFCLQVYLKKPIHVKYRKLITRLRLSSHDLKIETGRYDNLTRDCRKCESCNLNVIEDEFHFLLICPSLRSLRDKYIKKYYSRKPSFYKVIQLLSTSNTKELCNLGKYLYYANKQRTLHVNLSKLIMCTLFFLLFI</sequence>
<name>K1QXQ3_MAGGI</name>
<accession>K1QXQ3</accession>
<gene>
    <name evidence="1" type="ORF">CGI_10028433</name>
</gene>
<proteinExistence type="predicted"/>
<dbReference type="InParanoid" id="K1QXQ3"/>
<protein>
    <recommendedName>
        <fullName evidence="2">Reverse transcriptase zinc-binding domain-containing protein</fullName>
    </recommendedName>
</protein>
<reference evidence="1" key="1">
    <citation type="journal article" date="2012" name="Nature">
        <title>The oyster genome reveals stress adaptation and complexity of shell formation.</title>
        <authorList>
            <person name="Zhang G."/>
            <person name="Fang X."/>
            <person name="Guo X."/>
            <person name="Li L."/>
            <person name="Luo R."/>
            <person name="Xu F."/>
            <person name="Yang P."/>
            <person name="Zhang L."/>
            <person name="Wang X."/>
            <person name="Qi H."/>
            <person name="Xiong Z."/>
            <person name="Que H."/>
            <person name="Xie Y."/>
            <person name="Holland P.W."/>
            <person name="Paps J."/>
            <person name="Zhu Y."/>
            <person name="Wu F."/>
            <person name="Chen Y."/>
            <person name="Wang J."/>
            <person name="Peng C."/>
            <person name="Meng J."/>
            <person name="Yang L."/>
            <person name="Liu J."/>
            <person name="Wen B."/>
            <person name="Zhang N."/>
            <person name="Huang Z."/>
            <person name="Zhu Q."/>
            <person name="Feng Y."/>
            <person name="Mount A."/>
            <person name="Hedgecock D."/>
            <person name="Xu Z."/>
            <person name="Liu Y."/>
            <person name="Domazet-Loso T."/>
            <person name="Du Y."/>
            <person name="Sun X."/>
            <person name="Zhang S."/>
            <person name="Liu B."/>
            <person name="Cheng P."/>
            <person name="Jiang X."/>
            <person name="Li J."/>
            <person name="Fan D."/>
            <person name="Wang W."/>
            <person name="Fu W."/>
            <person name="Wang T."/>
            <person name="Wang B."/>
            <person name="Zhang J."/>
            <person name="Peng Z."/>
            <person name="Li Y."/>
            <person name="Li N."/>
            <person name="Wang J."/>
            <person name="Chen M."/>
            <person name="He Y."/>
            <person name="Tan F."/>
            <person name="Song X."/>
            <person name="Zheng Q."/>
            <person name="Huang R."/>
            <person name="Yang H."/>
            <person name="Du X."/>
            <person name="Chen L."/>
            <person name="Yang M."/>
            <person name="Gaffney P.M."/>
            <person name="Wang S."/>
            <person name="Luo L."/>
            <person name="She Z."/>
            <person name="Ming Y."/>
            <person name="Huang W."/>
            <person name="Zhang S."/>
            <person name="Huang B."/>
            <person name="Zhang Y."/>
            <person name="Qu T."/>
            <person name="Ni P."/>
            <person name="Miao G."/>
            <person name="Wang J."/>
            <person name="Wang Q."/>
            <person name="Steinberg C.E."/>
            <person name="Wang H."/>
            <person name="Li N."/>
            <person name="Qian L."/>
            <person name="Zhang G."/>
            <person name="Li Y."/>
            <person name="Yang H."/>
            <person name="Liu X."/>
            <person name="Wang J."/>
            <person name="Yin Y."/>
            <person name="Wang J."/>
        </authorList>
    </citation>
    <scope>NUCLEOTIDE SEQUENCE [LARGE SCALE GENOMIC DNA]</scope>
    <source>
        <strain evidence="1">05x7-T-G4-1.051#20</strain>
    </source>
</reference>
<dbReference type="EMBL" id="JH816866">
    <property type="protein sequence ID" value="EKC41687.1"/>
    <property type="molecule type" value="Genomic_DNA"/>
</dbReference>
<dbReference type="AlphaFoldDB" id="K1QXQ3"/>
<organism evidence="1">
    <name type="scientific">Magallana gigas</name>
    <name type="common">Pacific oyster</name>
    <name type="synonym">Crassostrea gigas</name>
    <dbReference type="NCBI Taxonomy" id="29159"/>
    <lineage>
        <taxon>Eukaryota</taxon>
        <taxon>Metazoa</taxon>
        <taxon>Spiralia</taxon>
        <taxon>Lophotrochozoa</taxon>
        <taxon>Mollusca</taxon>
        <taxon>Bivalvia</taxon>
        <taxon>Autobranchia</taxon>
        <taxon>Pteriomorphia</taxon>
        <taxon>Ostreida</taxon>
        <taxon>Ostreoidea</taxon>
        <taxon>Ostreidae</taxon>
        <taxon>Magallana</taxon>
    </lineage>
</organism>